<evidence type="ECO:0000256" key="1">
    <source>
        <dbReference type="SAM" id="Phobius"/>
    </source>
</evidence>
<protein>
    <submittedName>
        <fullName evidence="2">Membrane protein YccC</fullName>
    </submittedName>
</protein>
<keyword evidence="5" id="KW-1185">Reference proteome</keyword>
<dbReference type="EMBL" id="JACBZA010000001">
    <property type="protein sequence ID" value="NYH85977.1"/>
    <property type="molecule type" value="Genomic_DNA"/>
</dbReference>
<dbReference type="STRING" id="504797.SAMN05421678_10110"/>
<feature type="transmembrane region" description="Helical" evidence="1">
    <location>
        <begin position="57"/>
        <end position="75"/>
    </location>
</feature>
<keyword evidence="1" id="KW-1133">Transmembrane helix</keyword>
<accession>A0A1I2K547</accession>
<evidence type="ECO:0000313" key="4">
    <source>
        <dbReference type="Proteomes" id="UP000199052"/>
    </source>
</evidence>
<name>A0A1I2K547_9ACTN</name>
<dbReference type="EMBL" id="FOOI01000001">
    <property type="protein sequence ID" value="SFF61468.1"/>
    <property type="molecule type" value="Genomic_DNA"/>
</dbReference>
<sequence length="124" mass="12859">MGLGSGILLIVVGAILYGAVDVDLPYVDDDALGLILLLAGLAVVIVAVVLRADRPEAGVGTGIALIAAGAILYFAVDADLPYIADDAMGAILMIAGTIAIIATAVMSRRRRPSRRSVQSYYYQP</sequence>
<feature type="transmembrane region" description="Helical" evidence="1">
    <location>
        <begin position="87"/>
        <end position="106"/>
    </location>
</feature>
<organism evidence="3 4">
    <name type="scientific">Actinopolymorpha cephalotaxi</name>
    <dbReference type="NCBI Taxonomy" id="504797"/>
    <lineage>
        <taxon>Bacteria</taxon>
        <taxon>Bacillati</taxon>
        <taxon>Actinomycetota</taxon>
        <taxon>Actinomycetes</taxon>
        <taxon>Propionibacteriales</taxon>
        <taxon>Actinopolymorphaceae</taxon>
        <taxon>Actinopolymorpha</taxon>
    </lineage>
</organism>
<evidence type="ECO:0000313" key="2">
    <source>
        <dbReference type="EMBL" id="NYH85977.1"/>
    </source>
</evidence>
<keyword evidence="1" id="KW-0472">Membrane</keyword>
<keyword evidence="1" id="KW-0812">Transmembrane</keyword>
<dbReference type="Proteomes" id="UP000533017">
    <property type="component" value="Unassembled WGS sequence"/>
</dbReference>
<proteinExistence type="predicted"/>
<dbReference type="RefSeq" id="WP_092879454.1">
    <property type="nucleotide sequence ID" value="NZ_FOOI01000001.1"/>
</dbReference>
<gene>
    <name evidence="2" type="ORF">FHR37_004828</name>
    <name evidence="3" type="ORF">SAMN05421678_10110</name>
</gene>
<feature type="transmembrane region" description="Helical" evidence="1">
    <location>
        <begin position="31"/>
        <end position="50"/>
    </location>
</feature>
<reference evidence="2 5" key="2">
    <citation type="submission" date="2020-07" db="EMBL/GenBank/DDBJ databases">
        <title>Sequencing the genomes of 1000 actinobacteria strains.</title>
        <authorList>
            <person name="Klenk H.-P."/>
        </authorList>
    </citation>
    <scope>NUCLEOTIDE SEQUENCE [LARGE SCALE GENOMIC DNA]</scope>
    <source>
        <strain evidence="2 5">DSM 45117</strain>
    </source>
</reference>
<evidence type="ECO:0000313" key="5">
    <source>
        <dbReference type="Proteomes" id="UP000533017"/>
    </source>
</evidence>
<dbReference type="Proteomes" id="UP000199052">
    <property type="component" value="Unassembled WGS sequence"/>
</dbReference>
<evidence type="ECO:0000313" key="3">
    <source>
        <dbReference type="EMBL" id="SFF61468.1"/>
    </source>
</evidence>
<dbReference type="AlphaFoldDB" id="A0A1I2K547"/>
<reference evidence="3 4" key="1">
    <citation type="submission" date="2016-10" db="EMBL/GenBank/DDBJ databases">
        <authorList>
            <person name="de Groot N.N."/>
        </authorList>
    </citation>
    <scope>NUCLEOTIDE SEQUENCE [LARGE SCALE GENOMIC DNA]</scope>
    <source>
        <strain evidence="3 4">CPCC 202808</strain>
    </source>
</reference>